<evidence type="ECO:0000256" key="5">
    <source>
        <dbReference type="ARBA" id="ARBA00022553"/>
    </source>
</evidence>
<dbReference type="PANTHER" id="PTHR43065">
    <property type="entry name" value="SENSOR HISTIDINE KINASE"/>
    <property type="match status" value="1"/>
</dbReference>
<evidence type="ECO:0000313" key="17">
    <source>
        <dbReference type="EMBL" id="MBJ7551758.1"/>
    </source>
</evidence>
<dbReference type="Gene3D" id="1.10.287.130">
    <property type="match status" value="1"/>
</dbReference>
<proteinExistence type="predicted"/>
<evidence type="ECO:0000256" key="9">
    <source>
        <dbReference type="ARBA" id="ARBA00022777"/>
    </source>
</evidence>
<dbReference type="InterPro" id="IPR005467">
    <property type="entry name" value="His_kinase_dom"/>
</dbReference>
<evidence type="ECO:0000256" key="12">
    <source>
        <dbReference type="ARBA" id="ARBA00023012"/>
    </source>
</evidence>
<evidence type="ECO:0000256" key="11">
    <source>
        <dbReference type="ARBA" id="ARBA00022989"/>
    </source>
</evidence>
<dbReference type="EC" id="2.7.13.3" evidence="3"/>
<evidence type="ECO:0000256" key="13">
    <source>
        <dbReference type="ARBA" id="ARBA00023136"/>
    </source>
</evidence>
<dbReference type="RefSeq" id="WP_199463348.1">
    <property type="nucleotide sequence ID" value="NZ_JAEMUH010000013.1"/>
</dbReference>
<feature type="transmembrane region" description="Helical" evidence="15">
    <location>
        <begin position="12"/>
        <end position="34"/>
    </location>
</feature>
<gene>
    <name evidence="17" type="ORF">JHD44_13760</name>
</gene>
<name>A0ABS0ZDK8_9GAMM</name>
<comment type="caution">
    <text evidence="17">The sequence shown here is derived from an EMBL/GenBank/DDBJ whole genome shotgun (WGS) entry which is preliminary data.</text>
</comment>
<evidence type="ECO:0000259" key="16">
    <source>
        <dbReference type="PROSITE" id="PS50109"/>
    </source>
</evidence>
<feature type="transmembrane region" description="Helical" evidence="15">
    <location>
        <begin position="176"/>
        <end position="195"/>
    </location>
</feature>
<keyword evidence="10" id="KW-0067">ATP-binding</keyword>
<evidence type="ECO:0000256" key="15">
    <source>
        <dbReference type="SAM" id="Phobius"/>
    </source>
</evidence>
<keyword evidence="9 17" id="KW-0418">Kinase</keyword>
<evidence type="ECO:0000256" key="4">
    <source>
        <dbReference type="ARBA" id="ARBA00022475"/>
    </source>
</evidence>
<dbReference type="InterPro" id="IPR029151">
    <property type="entry name" value="Sensor-like_sf"/>
</dbReference>
<dbReference type="PANTHER" id="PTHR43065:SF46">
    <property type="entry name" value="C4-DICARBOXYLATE TRANSPORT SENSOR PROTEIN DCTB"/>
    <property type="match status" value="1"/>
</dbReference>
<feature type="coiled-coil region" evidence="14">
    <location>
        <begin position="311"/>
        <end position="338"/>
    </location>
</feature>
<sequence>MNANTMTLKFYLKAIILSTITLIIVVSGSLMVFITKQTYLDTVSQRGIELARVLANDANVVDAVQRSNFGQTESLQNYIETIRSKTDASYIVVTNKAGIRLSHPLIKRVGKQFIGDDIYPTLENGLTRTTVATGTLGPAIRNFAPITINTEIIGAVSIGYLQQSVTDLLFNYYLEAVLWLGFIYVIAILLSLSLMSKLKRTFLEYEPEEIVQRFKEHRLLLGSIREGIIAIDRHHRVTAINDAASYWLAPDQDHEQLIGLPLSKLSQGLSLLIVEALDNRHKHSITLGRHEFAATLYPLNIETTDSGYLIVLNHEQDMSELEQELARTTAYANQLRAKTHEHSNKLNVISGLLQAGRTQAAIDYLQQESDYHQKILGVLVKSIENSPIAGMLLGKYNYANDHGIEFSLDDDSHLRNYTQSVNDDLITLIGNLIENAFYAALQNPEQQPKTSIFISDRTRFLMITVEDSGLGIDEKIAERIYDLGVSSKANLSEHGVGLYLVSRIVKRYNGSLDWERSDDHTTVFSVYLDKSELNK</sequence>
<evidence type="ECO:0000256" key="10">
    <source>
        <dbReference type="ARBA" id="ARBA00022840"/>
    </source>
</evidence>
<dbReference type="Gene3D" id="3.30.565.10">
    <property type="entry name" value="Histidine kinase-like ATPase, C-terminal domain"/>
    <property type="match status" value="1"/>
</dbReference>
<reference evidence="17 18" key="1">
    <citation type="submission" date="2020-12" db="EMBL/GenBank/DDBJ databases">
        <title>Comparative genome analysis of fungal antagonists Marinomonas ostreistagni 398 and M. spartinae 468.</title>
        <authorList>
            <person name="Fields J.L."/>
            <person name="Mavrodi O.V."/>
            <person name="Biber P.D."/>
            <person name="Indest K.J."/>
            <person name="Mavrodi D.V."/>
        </authorList>
    </citation>
    <scope>NUCLEOTIDE SEQUENCE [LARGE SCALE GENOMIC DNA]</scope>
    <source>
        <strain evidence="17 18">USM7</strain>
    </source>
</reference>
<protein>
    <recommendedName>
        <fullName evidence="3">histidine kinase</fullName>
        <ecNumber evidence="3">2.7.13.3</ecNumber>
    </recommendedName>
</protein>
<evidence type="ECO:0000256" key="6">
    <source>
        <dbReference type="ARBA" id="ARBA00022679"/>
    </source>
</evidence>
<dbReference type="Proteomes" id="UP000598488">
    <property type="component" value="Unassembled WGS sequence"/>
</dbReference>
<dbReference type="PROSITE" id="PS50109">
    <property type="entry name" value="HIS_KIN"/>
    <property type="match status" value="1"/>
</dbReference>
<accession>A0ABS0ZDK8</accession>
<keyword evidence="8" id="KW-0547">Nucleotide-binding</keyword>
<evidence type="ECO:0000256" key="1">
    <source>
        <dbReference type="ARBA" id="ARBA00000085"/>
    </source>
</evidence>
<evidence type="ECO:0000256" key="8">
    <source>
        <dbReference type="ARBA" id="ARBA00022741"/>
    </source>
</evidence>
<keyword evidence="18" id="KW-1185">Reference proteome</keyword>
<dbReference type="InterPro" id="IPR036890">
    <property type="entry name" value="HATPase_C_sf"/>
</dbReference>
<dbReference type="GO" id="GO:0016301">
    <property type="term" value="F:kinase activity"/>
    <property type="evidence" value="ECO:0007669"/>
    <property type="project" value="UniProtKB-KW"/>
</dbReference>
<evidence type="ECO:0000256" key="7">
    <source>
        <dbReference type="ARBA" id="ARBA00022692"/>
    </source>
</evidence>
<dbReference type="Pfam" id="PF02518">
    <property type="entry name" value="HATPase_c"/>
    <property type="match status" value="1"/>
</dbReference>
<dbReference type="InterPro" id="IPR004358">
    <property type="entry name" value="Sig_transdc_His_kin-like_C"/>
</dbReference>
<evidence type="ECO:0000256" key="3">
    <source>
        <dbReference type="ARBA" id="ARBA00012438"/>
    </source>
</evidence>
<keyword evidence="4" id="KW-1003">Cell membrane</keyword>
<evidence type="ECO:0000313" key="18">
    <source>
        <dbReference type="Proteomes" id="UP000598488"/>
    </source>
</evidence>
<dbReference type="SUPFAM" id="SSF55890">
    <property type="entry name" value="Sporulation response regulatory protein Spo0B"/>
    <property type="match status" value="1"/>
</dbReference>
<organism evidence="17 18">
    <name type="scientific">Marinomonas ostreistagni</name>
    <dbReference type="NCBI Taxonomy" id="359209"/>
    <lineage>
        <taxon>Bacteria</taxon>
        <taxon>Pseudomonadati</taxon>
        <taxon>Pseudomonadota</taxon>
        <taxon>Gammaproteobacteria</taxon>
        <taxon>Oceanospirillales</taxon>
        <taxon>Oceanospirillaceae</taxon>
        <taxon>Marinomonas</taxon>
    </lineage>
</organism>
<evidence type="ECO:0000256" key="14">
    <source>
        <dbReference type="SAM" id="Coils"/>
    </source>
</evidence>
<dbReference type="SMART" id="SM00387">
    <property type="entry name" value="HATPase_c"/>
    <property type="match status" value="1"/>
</dbReference>
<feature type="domain" description="Histidine kinase" evidence="16">
    <location>
        <begin position="337"/>
        <end position="532"/>
    </location>
</feature>
<keyword evidence="6" id="KW-0808">Transferase</keyword>
<keyword evidence="7 15" id="KW-0812">Transmembrane</keyword>
<dbReference type="InterPro" id="IPR003594">
    <property type="entry name" value="HATPase_dom"/>
</dbReference>
<dbReference type="Gene3D" id="3.30.450.20">
    <property type="entry name" value="PAS domain"/>
    <property type="match status" value="2"/>
</dbReference>
<evidence type="ECO:0000256" key="2">
    <source>
        <dbReference type="ARBA" id="ARBA00004651"/>
    </source>
</evidence>
<comment type="subcellular location">
    <subcellularLocation>
        <location evidence="2">Cell membrane</location>
        <topology evidence="2">Multi-pass membrane protein</topology>
    </subcellularLocation>
</comment>
<dbReference type="SUPFAM" id="SSF103190">
    <property type="entry name" value="Sensory domain-like"/>
    <property type="match status" value="1"/>
</dbReference>
<keyword evidence="14" id="KW-0175">Coiled coil</keyword>
<dbReference type="Pfam" id="PF17203">
    <property type="entry name" value="sCache_3_2"/>
    <property type="match status" value="1"/>
</dbReference>
<dbReference type="SUPFAM" id="SSF55874">
    <property type="entry name" value="ATPase domain of HSP90 chaperone/DNA topoisomerase II/histidine kinase"/>
    <property type="match status" value="1"/>
</dbReference>
<keyword evidence="12" id="KW-0902">Two-component regulatory system</keyword>
<dbReference type="InterPro" id="IPR016120">
    <property type="entry name" value="Sig_transdc_His_kin_SpoOB"/>
</dbReference>
<comment type="catalytic activity">
    <reaction evidence="1">
        <text>ATP + protein L-histidine = ADP + protein N-phospho-L-histidine.</text>
        <dbReference type="EC" id="2.7.13.3"/>
    </reaction>
</comment>
<keyword evidence="11 15" id="KW-1133">Transmembrane helix</keyword>
<keyword evidence="5" id="KW-0597">Phosphoprotein</keyword>
<dbReference type="PRINTS" id="PR00344">
    <property type="entry name" value="BCTRLSENSOR"/>
</dbReference>
<keyword evidence="13 15" id="KW-0472">Membrane</keyword>
<dbReference type="InterPro" id="IPR033463">
    <property type="entry name" value="sCache_3"/>
</dbReference>
<dbReference type="EMBL" id="JAEMUH010000013">
    <property type="protein sequence ID" value="MBJ7551758.1"/>
    <property type="molecule type" value="Genomic_DNA"/>
</dbReference>